<evidence type="ECO:0000256" key="1">
    <source>
        <dbReference type="SAM" id="MobiDB-lite"/>
    </source>
</evidence>
<dbReference type="Proteomes" id="UP000570595">
    <property type="component" value="Unassembled WGS sequence"/>
</dbReference>
<reference evidence="2 3" key="1">
    <citation type="submission" date="2020-04" db="EMBL/GenBank/DDBJ databases">
        <title>Perkinsus olseni comparative genomics.</title>
        <authorList>
            <person name="Bogema D.R."/>
        </authorList>
    </citation>
    <scope>NUCLEOTIDE SEQUENCE [LARGE SCALE GENOMIC DNA]</scope>
    <source>
        <strain evidence="2">ATCC PRA-179</strain>
    </source>
</reference>
<dbReference type="EMBL" id="JABAHT010000155">
    <property type="protein sequence ID" value="KAF4662935.1"/>
    <property type="molecule type" value="Genomic_DNA"/>
</dbReference>
<proteinExistence type="predicted"/>
<evidence type="ECO:0008006" key="4">
    <source>
        <dbReference type="Google" id="ProtNLM"/>
    </source>
</evidence>
<accession>A0A7J6LUJ1</accession>
<gene>
    <name evidence="2" type="ORF">FOZ61_002071</name>
</gene>
<feature type="region of interest" description="Disordered" evidence="1">
    <location>
        <begin position="232"/>
        <end position="275"/>
    </location>
</feature>
<evidence type="ECO:0000313" key="2">
    <source>
        <dbReference type="EMBL" id="KAF4662935.1"/>
    </source>
</evidence>
<feature type="compositionally biased region" description="Polar residues" evidence="1">
    <location>
        <begin position="237"/>
        <end position="246"/>
    </location>
</feature>
<comment type="caution">
    <text evidence="2">The sequence shown here is derived from an EMBL/GenBank/DDBJ whole genome shotgun (WGS) entry which is preliminary data.</text>
</comment>
<dbReference type="AlphaFoldDB" id="A0A7J6LUJ1"/>
<sequence length="299" mass="32231">MSFNHILLKLYYERQCVRLRRSFSKGCSSQGVAMISKVKSLAAASWPELEGRQLRLYYRDDEGDDCVLLPETWEDALIVSSAGKAGDGEDAQRPVLIKIKISVGEEGNRSTTTVEESPADQNVERMERELRRSIALENPRLMLVFRSRGSSSTVNASITIRIQPASAYRASPTGPLPVDASGRSSAVLAPAKRLRQGYPLWGPKMASTPFGPAGAIQGSSPFAAGCTGKDGKRAFGSTEQQQQRSTFALPPPPTKSGVPAAATGVKECPESPTSDENLLVTDAMREHMEVHASESGGHV</sequence>
<evidence type="ECO:0000313" key="3">
    <source>
        <dbReference type="Proteomes" id="UP000570595"/>
    </source>
</evidence>
<name>A0A7J6LUJ1_PEROL</name>
<dbReference type="OrthoDB" id="10538855at2759"/>
<organism evidence="2 3">
    <name type="scientific">Perkinsus olseni</name>
    <name type="common">Perkinsus atlanticus</name>
    <dbReference type="NCBI Taxonomy" id="32597"/>
    <lineage>
        <taxon>Eukaryota</taxon>
        <taxon>Sar</taxon>
        <taxon>Alveolata</taxon>
        <taxon>Perkinsozoa</taxon>
        <taxon>Perkinsea</taxon>
        <taxon>Perkinsida</taxon>
        <taxon>Perkinsidae</taxon>
        <taxon>Perkinsus</taxon>
    </lineage>
</organism>
<protein>
    <recommendedName>
        <fullName evidence="4">PB1 domain-containing protein</fullName>
    </recommendedName>
</protein>